<organism evidence="7 8">
    <name type="scientific">Brevibacillus fortis</name>
    <dbReference type="NCBI Taxonomy" id="2126352"/>
    <lineage>
        <taxon>Bacteria</taxon>
        <taxon>Bacillati</taxon>
        <taxon>Bacillota</taxon>
        <taxon>Bacilli</taxon>
        <taxon>Bacillales</taxon>
        <taxon>Paenibacillaceae</taxon>
        <taxon>Brevibacillus</taxon>
    </lineage>
</organism>
<feature type="transmembrane region" description="Helical" evidence="5">
    <location>
        <begin position="21"/>
        <end position="38"/>
    </location>
</feature>
<keyword evidence="8" id="KW-1185">Reference proteome</keyword>
<feature type="domain" description="TM2" evidence="6">
    <location>
        <begin position="15"/>
        <end position="65"/>
    </location>
</feature>
<name>A0A2P7VDS7_9BACL</name>
<sequence>MDQKMIFQSEYGKVQKNSTTAILLCLFLGGLGAHHYYMNRVGLGIVYTLFCWTYIPLIISIVELFLLSGRVRRHNEKKAKEIAGKILSV</sequence>
<evidence type="ECO:0000313" key="7">
    <source>
        <dbReference type="EMBL" id="PSJ97384.1"/>
    </source>
</evidence>
<dbReference type="AlphaFoldDB" id="A0A2P7VDS7"/>
<dbReference type="Proteomes" id="UP000240419">
    <property type="component" value="Unassembled WGS sequence"/>
</dbReference>
<keyword evidence="4 5" id="KW-0472">Membrane</keyword>
<gene>
    <name evidence="7" type="ORF">C7R93_08650</name>
</gene>
<keyword evidence="3 5" id="KW-1133">Transmembrane helix</keyword>
<evidence type="ECO:0000256" key="5">
    <source>
        <dbReference type="SAM" id="Phobius"/>
    </source>
</evidence>
<protein>
    <recommendedName>
        <fullName evidence="6">TM2 domain-containing protein</fullName>
    </recommendedName>
</protein>
<dbReference type="OrthoDB" id="2004788at2"/>
<evidence type="ECO:0000256" key="4">
    <source>
        <dbReference type="ARBA" id="ARBA00023136"/>
    </source>
</evidence>
<comment type="caution">
    <text evidence="7">The sequence shown here is derived from an EMBL/GenBank/DDBJ whole genome shotgun (WGS) entry which is preliminary data.</text>
</comment>
<dbReference type="GO" id="GO:0016020">
    <property type="term" value="C:membrane"/>
    <property type="evidence" value="ECO:0007669"/>
    <property type="project" value="UniProtKB-SubCell"/>
</dbReference>
<comment type="subcellular location">
    <subcellularLocation>
        <location evidence="1">Membrane</location>
        <topology evidence="1">Multi-pass membrane protein</topology>
    </subcellularLocation>
</comment>
<proteinExistence type="predicted"/>
<feature type="transmembrane region" description="Helical" evidence="5">
    <location>
        <begin position="44"/>
        <end position="67"/>
    </location>
</feature>
<dbReference type="Pfam" id="PF05154">
    <property type="entry name" value="TM2"/>
    <property type="match status" value="1"/>
</dbReference>
<evidence type="ECO:0000256" key="2">
    <source>
        <dbReference type="ARBA" id="ARBA00022692"/>
    </source>
</evidence>
<evidence type="ECO:0000259" key="6">
    <source>
        <dbReference type="Pfam" id="PF05154"/>
    </source>
</evidence>
<keyword evidence="2 5" id="KW-0812">Transmembrane</keyword>
<evidence type="ECO:0000313" key="8">
    <source>
        <dbReference type="Proteomes" id="UP000240419"/>
    </source>
</evidence>
<evidence type="ECO:0000256" key="3">
    <source>
        <dbReference type="ARBA" id="ARBA00022989"/>
    </source>
</evidence>
<evidence type="ECO:0000256" key="1">
    <source>
        <dbReference type="ARBA" id="ARBA00004141"/>
    </source>
</evidence>
<accession>A0A2P7VDS7</accession>
<reference evidence="7 8" key="1">
    <citation type="submission" date="2018-03" db="EMBL/GenBank/DDBJ databases">
        <title>Brevisbacillus phylogenomics.</title>
        <authorList>
            <person name="Dunlap C."/>
        </authorList>
    </citation>
    <scope>NUCLEOTIDE SEQUENCE [LARGE SCALE GENOMIC DNA]</scope>
    <source>
        <strain evidence="7 8">NRRL NRS-1210</strain>
    </source>
</reference>
<dbReference type="EMBL" id="PXZM01000012">
    <property type="protein sequence ID" value="PSJ97384.1"/>
    <property type="molecule type" value="Genomic_DNA"/>
</dbReference>
<dbReference type="InterPro" id="IPR007829">
    <property type="entry name" value="TM2"/>
</dbReference>